<dbReference type="Proteomes" id="UP000193986">
    <property type="component" value="Unassembled WGS sequence"/>
</dbReference>
<evidence type="ECO:0008006" key="3">
    <source>
        <dbReference type="Google" id="ProtNLM"/>
    </source>
</evidence>
<evidence type="ECO:0000313" key="1">
    <source>
        <dbReference type="EMBL" id="ORY25444.1"/>
    </source>
</evidence>
<reference evidence="1 2" key="1">
    <citation type="submission" date="2016-07" db="EMBL/GenBank/DDBJ databases">
        <title>Pervasive Adenine N6-methylation of Active Genes in Fungi.</title>
        <authorList>
            <consortium name="DOE Joint Genome Institute"/>
            <person name="Mondo S.J."/>
            <person name="Dannebaum R.O."/>
            <person name="Kuo R.C."/>
            <person name="Labutti K."/>
            <person name="Haridas S."/>
            <person name="Kuo A."/>
            <person name="Salamov A."/>
            <person name="Ahrendt S.R."/>
            <person name="Lipzen A."/>
            <person name="Sullivan W."/>
            <person name="Andreopoulos W.B."/>
            <person name="Clum A."/>
            <person name="Lindquist E."/>
            <person name="Daum C."/>
            <person name="Ramamoorthy G.K."/>
            <person name="Gryganskyi A."/>
            <person name="Culley D."/>
            <person name="Magnuson J.K."/>
            <person name="James T.Y."/>
            <person name="O'Malley M.A."/>
            <person name="Stajich J.E."/>
            <person name="Spatafora J.W."/>
            <person name="Visel A."/>
            <person name="Grigoriev I.V."/>
        </authorList>
    </citation>
    <scope>NUCLEOTIDE SEQUENCE [LARGE SCALE GENOMIC DNA]</scope>
    <source>
        <strain evidence="1 2">68-887.2</strain>
    </source>
</reference>
<comment type="caution">
    <text evidence="1">The sequence shown here is derived from an EMBL/GenBank/DDBJ whole genome shotgun (WGS) entry which is preliminary data.</text>
</comment>
<proteinExistence type="predicted"/>
<gene>
    <name evidence="1" type="ORF">BCR39DRAFT_544109</name>
</gene>
<dbReference type="EMBL" id="MCFC01000057">
    <property type="protein sequence ID" value="ORY25444.1"/>
    <property type="molecule type" value="Genomic_DNA"/>
</dbReference>
<dbReference type="AlphaFoldDB" id="A0A1Y2ASK7"/>
<keyword evidence="2" id="KW-1185">Reference proteome</keyword>
<accession>A0A1Y2ASK7</accession>
<name>A0A1Y2ASK7_9TREE</name>
<sequence>MADKKVIMQFKKSASAEDKARIVDSLKAKGAQIHNDDNINSRIMPFISLTLPVDHYEGLKAECVDGSHSVVENLEEDQEMRIQA</sequence>
<dbReference type="InParanoid" id="A0A1Y2ASK7"/>
<dbReference type="Gene3D" id="3.30.70.80">
    <property type="entry name" value="Peptidase S8 propeptide/proteinase inhibitor I9"/>
    <property type="match status" value="1"/>
</dbReference>
<protein>
    <recommendedName>
        <fullName evidence="3">Inhibitor I9 domain-containing protein</fullName>
    </recommendedName>
</protein>
<organism evidence="1 2">
    <name type="scientific">Naematelia encephala</name>
    <dbReference type="NCBI Taxonomy" id="71784"/>
    <lineage>
        <taxon>Eukaryota</taxon>
        <taxon>Fungi</taxon>
        <taxon>Dikarya</taxon>
        <taxon>Basidiomycota</taxon>
        <taxon>Agaricomycotina</taxon>
        <taxon>Tremellomycetes</taxon>
        <taxon>Tremellales</taxon>
        <taxon>Naemateliaceae</taxon>
        <taxon>Naematelia</taxon>
    </lineage>
</organism>
<dbReference type="InterPro" id="IPR037045">
    <property type="entry name" value="S8pro/Inhibitor_I9_sf"/>
</dbReference>
<evidence type="ECO:0000313" key="2">
    <source>
        <dbReference type="Proteomes" id="UP000193986"/>
    </source>
</evidence>
<dbReference type="OrthoDB" id="2568684at2759"/>